<dbReference type="RefSeq" id="XP_067802690.1">
    <property type="nucleotide sequence ID" value="XM_067947468.1"/>
</dbReference>
<organism evidence="2 3">
    <name type="scientific">Babesia duncani</name>
    <dbReference type="NCBI Taxonomy" id="323732"/>
    <lineage>
        <taxon>Eukaryota</taxon>
        <taxon>Sar</taxon>
        <taxon>Alveolata</taxon>
        <taxon>Apicomplexa</taxon>
        <taxon>Aconoidasida</taxon>
        <taxon>Piroplasmida</taxon>
        <taxon>Babesiidae</taxon>
        <taxon>Babesia</taxon>
    </lineage>
</organism>
<reference evidence="2" key="1">
    <citation type="journal article" date="2023" name="Nat. Microbiol.">
        <title>Babesia duncani multi-omics identifies virulence factors and drug targets.</title>
        <authorList>
            <person name="Singh P."/>
            <person name="Lonardi S."/>
            <person name="Liang Q."/>
            <person name="Vydyam P."/>
            <person name="Khabirova E."/>
            <person name="Fang T."/>
            <person name="Gihaz S."/>
            <person name="Thekkiniath J."/>
            <person name="Munshi M."/>
            <person name="Abel S."/>
            <person name="Ciampossin L."/>
            <person name="Batugedara G."/>
            <person name="Gupta M."/>
            <person name="Lu X.M."/>
            <person name="Lenz T."/>
            <person name="Chakravarty S."/>
            <person name="Cornillot E."/>
            <person name="Hu Y."/>
            <person name="Ma W."/>
            <person name="Gonzalez L.M."/>
            <person name="Sanchez S."/>
            <person name="Estrada K."/>
            <person name="Sanchez-Flores A."/>
            <person name="Montero E."/>
            <person name="Harb O.S."/>
            <person name="Le Roch K.G."/>
            <person name="Mamoun C.B."/>
        </authorList>
    </citation>
    <scope>NUCLEOTIDE SEQUENCE</scope>
    <source>
        <strain evidence="2">WA1</strain>
    </source>
</reference>
<evidence type="ECO:0000313" key="3">
    <source>
        <dbReference type="Proteomes" id="UP001214638"/>
    </source>
</evidence>
<dbReference type="KEGG" id="bdw:94336743"/>
<proteinExistence type="predicted"/>
<accession>A0AAD9PJA7</accession>
<dbReference type="AlphaFoldDB" id="A0AAD9PJA7"/>
<gene>
    <name evidence="2" type="ORF">BdWA1_002445</name>
</gene>
<protein>
    <submittedName>
        <fullName evidence="2">Uncharacterized protein</fullName>
    </submittedName>
</protein>
<evidence type="ECO:0000256" key="1">
    <source>
        <dbReference type="SAM" id="Phobius"/>
    </source>
</evidence>
<dbReference type="Proteomes" id="UP001214638">
    <property type="component" value="Unassembled WGS sequence"/>
</dbReference>
<keyword evidence="1" id="KW-1133">Transmembrane helix</keyword>
<dbReference type="EMBL" id="JALLKP010000003">
    <property type="protein sequence ID" value="KAK2195847.1"/>
    <property type="molecule type" value="Genomic_DNA"/>
</dbReference>
<feature type="transmembrane region" description="Helical" evidence="1">
    <location>
        <begin position="6"/>
        <end position="23"/>
    </location>
</feature>
<keyword evidence="1" id="KW-0812">Transmembrane</keyword>
<comment type="caution">
    <text evidence="2">The sequence shown here is derived from an EMBL/GenBank/DDBJ whole genome shotgun (WGS) entry which is preliminary data.</text>
</comment>
<keyword evidence="3" id="KW-1185">Reference proteome</keyword>
<name>A0AAD9PJA7_9APIC</name>
<evidence type="ECO:0000313" key="2">
    <source>
        <dbReference type="EMBL" id="KAK2195847.1"/>
    </source>
</evidence>
<keyword evidence="1" id="KW-0472">Membrane</keyword>
<sequence>MCKTEYYITVYIGMGNCAFTLYFQCFKMAFRLFLATNICMEPCRNVIPLGKGCTSFAVVDSLLFTLINLHLQLLIVAFT</sequence>
<dbReference type="GeneID" id="94336743"/>